<feature type="transmembrane region" description="Helical" evidence="1">
    <location>
        <begin position="26"/>
        <end position="47"/>
    </location>
</feature>
<comment type="caution">
    <text evidence="2">The sequence shown here is derived from an EMBL/GenBank/DDBJ whole genome shotgun (WGS) entry which is preliminary data.</text>
</comment>
<keyword evidence="1" id="KW-0472">Membrane</keyword>
<gene>
    <name evidence="2" type="ORF">KXQ929_LOCUS37283</name>
</gene>
<evidence type="ECO:0000313" key="3">
    <source>
        <dbReference type="Proteomes" id="UP000663868"/>
    </source>
</evidence>
<accession>A0A819Y6I8</accession>
<dbReference type="EMBL" id="CAJOBB010006121">
    <property type="protein sequence ID" value="CAF4151490.1"/>
    <property type="molecule type" value="Genomic_DNA"/>
</dbReference>
<reference evidence="2" key="1">
    <citation type="submission" date="2021-02" db="EMBL/GenBank/DDBJ databases">
        <authorList>
            <person name="Nowell W R."/>
        </authorList>
    </citation>
    <scope>NUCLEOTIDE SEQUENCE</scope>
</reference>
<organism evidence="2 3">
    <name type="scientific">Adineta steineri</name>
    <dbReference type="NCBI Taxonomy" id="433720"/>
    <lineage>
        <taxon>Eukaryota</taxon>
        <taxon>Metazoa</taxon>
        <taxon>Spiralia</taxon>
        <taxon>Gnathifera</taxon>
        <taxon>Rotifera</taxon>
        <taxon>Eurotatoria</taxon>
        <taxon>Bdelloidea</taxon>
        <taxon>Adinetida</taxon>
        <taxon>Adinetidae</taxon>
        <taxon>Adineta</taxon>
    </lineage>
</organism>
<feature type="transmembrane region" description="Helical" evidence="1">
    <location>
        <begin position="103"/>
        <end position="132"/>
    </location>
</feature>
<feature type="transmembrane region" description="Helical" evidence="1">
    <location>
        <begin position="191"/>
        <end position="212"/>
    </location>
</feature>
<sequence length="251" mass="29238">MSENSNTSDDSGTLDSPEFSRIKYSILQIGQVLSLPVYLFVFFHILANKVQRKSLHNHVILVLLLFNFLQLIFDVSLVLTWLHRGFVQPAIPATCYFWNFMNYWAYYTSFLVMLWASLEQAFISILLILRVIVHKRRMHQQAEEWRKNRKMVLQLVSVSFVCIVFNVPDVIDPLFRLTSGLQPIPANIQELILDYLGYGSCIFLPFACLSTIPHVKEKLKNVIDYRRWPGVMNNRRRAIVGIQTITVASRR</sequence>
<dbReference type="AlphaFoldDB" id="A0A819Y6I8"/>
<keyword evidence="1" id="KW-1133">Transmembrane helix</keyword>
<feature type="transmembrane region" description="Helical" evidence="1">
    <location>
        <begin position="59"/>
        <end position="83"/>
    </location>
</feature>
<evidence type="ECO:0000313" key="2">
    <source>
        <dbReference type="EMBL" id="CAF4151490.1"/>
    </source>
</evidence>
<protein>
    <submittedName>
        <fullName evidence="2">Uncharacterized protein</fullName>
    </submittedName>
</protein>
<name>A0A819Y6I8_9BILA</name>
<evidence type="ECO:0000256" key="1">
    <source>
        <dbReference type="SAM" id="Phobius"/>
    </source>
</evidence>
<feature type="transmembrane region" description="Helical" evidence="1">
    <location>
        <begin position="152"/>
        <end position="171"/>
    </location>
</feature>
<keyword evidence="1" id="KW-0812">Transmembrane</keyword>
<dbReference type="Gene3D" id="1.20.1070.10">
    <property type="entry name" value="Rhodopsin 7-helix transmembrane proteins"/>
    <property type="match status" value="1"/>
</dbReference>
<proteinExistence type="predicted"/>
<dbReference type="SUPFAM" id="SSF81321">
    <property type="entry name" value="Family A G protein-coupled receptor-like"/>
    <property type="match status" value="1"/>
</dbReference>
<dbReference type="Proteomes" id="UP000663868">
    <property type="component" value="Unassembled WGS sequence"/>
</dbReference>